<evidence type="ECO:0000256" key="1">
    <source>
        <dbReference type="SAM" id="Phobius"/>
    </source>
</evidence>
<evidence type="ECO:0000313" key="7">
    <source>
        <dbReference type="Proteomes" id="UP001292116"/>
    </source>
</evidence>
<evidence type="ECO:0000313" key="2">
    <source>
        <dbReference type="EMBL" id="MDD2108508.1"/>
    </source>
</evidence>
<gene>
    <name evidence="5" type="ORF">NOV18_07080</name>
    <name evidence="2" type="ORF">NP533_20210</name>
    <name evidence="3" type="ORF">NP554_09590</name>
    <name evidence="4" type="ORF">SOW75_19800</name>
</gene>
<reference evidence="3" key="2">
    <citation type="submission" date="2022-07" db="EMBL/GenBank/DDBJ databases">
        <title>Multi-strain Analysis of Pseudomonas putida Reveals Metabolic and Genetic Diversity.</title>
        <authorList>
            <person name="Monk J.M."/>
        </authorList>
    </citation>
    <scope>NUCLEOTIDE SEQUENCE</scope>
    <source>
        <strain evidence="2">17514</strain>
        <strain evidence="3">17633</strain>
    </source>
</reference>
<dbReference type="Proteomes" id="UP001150728">
    <property type="component" value="Unassembled WGS sequence"/>
</dbReference>
<keyword evidence="1" id="KW-0812">Transmembrane</keyword>
<dbReference type="EMBL" id="JANIAN010000030">
    <property type="protein sequence ID" value="MDD2108508.1"/>
    <property type="molecule type" value="Genomic_DNA"/>
</dbReference>
<proteinExistence type="predicted"/>
<evidence type="ECO:0000313" key="6">
    <source>
        <dbReference type="Proteomes" id="UP001150728"/>
    </source>
</evidence>
<organism evidence="3 6">
    <name type="scientific">Pseudomonas asiatica</name>
    <dbReference type="NCBI Taxonomy" id="2219225"/>
    <lineage>
        <taxon>Bacteria</taxon>
        <taxon>Pseudomonadati</taxon>
        <taxon>Pseudomonadota</taxon>
        <taxon>Gammaproteobacteria</taxon>
        <taxon>Pseudomonadales</taxon>
        <taxon>Pseudomonadaceae</taxon>
        <taxon>Pseudomonas</taxon>
    </lineage>
</organism>
<reference evidence="5" key="1">
    <citation type="submission" date="2022-07" db="EMBL/GenBank/DDBJ databases">
        <title>Complete genome of MD9.</title>
        <authorList>
            <person name="Cao G."/>
        </authorList>
    </citation>
    <scope>NUCLEOTIDE SEQUENCE</scope>
    <source>
        <strain evidence="5">MD9</strain>
    </source>
</reference>
<keyword evidence="1" id="KW-1133">Transmembrane helix</keyword>
<keyword evidence="7" id="KW-1185">Reference proteome</keyword>
<dbReference type="EMBL" id="JANIAM010000006">
    <property type="protein sequence ID" value="MDD2112046.1"/>
    <property type="molecule type" value="Genomic_DNA"/>
</dbReference>
<dbReference type="EMBL" id="CP101700">
    <property type="protein sequence ID" value="UUC21711.1"/>
    <property type="molecule type" value="Genomic_DNA"/>
</dbReference>
<dbReference type="RefSeq" id="WP_128637193.1">
    <property type="nucleotide sequence ID" value="NZ_BQHQ01000010.1"/>
</dbReference>
<dbReference type="AlphaFoldDB" id="A0A9X4DA48"/>
<feature type="transmembrane region" description="Helical" evidence="1">
    <location>
        <begin position="56"/>
        <end position="75"/>
    </location>
</feature>
<protein>
    <submittedName>
        <fullName evidence="3">Uncharacterized protein</fullName>
    </submittedName>
</protein>
<evidence type="ECO:0000313" key="5">
    <source>
        <dbReference type="EMBL" id="UUC21711.1"/>
    </source>
</evidence>
<name>A0A9X4DA48_9PSED</name>
<evidence type="ECO:0000313" key="3">
    <source>
        <dbReference type="EMBL" id="MDD2112046.1"/>
    </source>
</evidence>
<reference evidence="4 7" key="3">
    <citation type="submission" date="2023-11" db="EMBL/GenBank/DDBJ databases">
        <title>Draft genomes analysis of Pseudomonas asiatica isolated from milk, feces and farm soil of cows suffering from clinical mastitis.</title>
        <authorList>
            <person name="Rahman T."/>
            <person name="Das Z.C."/>
            <person name="Hoque M.N."/>
        </authorList>
    </citation>
    <scope>NUCLEOTIDE SEQUENCE [LARGE SCALE GENOMIC DNA]</scope>
    <source>
        <strain evidence="4 7">2F2</strain>
    </source>
</reference>
<dbReference type="Proteomes" id="UP001150678">
    <property type="component" value="Unassembled WGS sequence"/>
</dbReference>
<keyword evidence="1" id="KW-0472">Membrane</keyword>
<evidence type="ECO:0000313" key="4">
    <source>
        <dbReference type="EMBL" id="MDZ5740437.1"/>
    </source>
</evidence>
<accession>A0A9X4DA48</accession>
<dbReference type="Proteomes" id="UP001292116">
    <property type="component" value="Unassembled WGS sequence"/>
</dbReference>
<dbReference type="Proteomes" id="UP001058744">
    <property type="component" value="Chromosome"/>
</dbReference>
<sequence>MDDAHPTVGCISTFKRQAVQASRNATAIDPKRDREANGYSGITTRRRSAMFRQSKIRQAGLILFATTLLLILPNLTRLFG</sequence>
<dbReference type="EMBL" id="JAXUBM010000025">
    <property type="protein sequence ID" value="MDZ5740437.1"/>
    <property type="molecule type" value="Genomic_DNA"/>
</dbReference>